<evidence type="ECO:0000256" key="3">
    <source>
        <dbReference type="ARBA" id="ARBA00022448"/>
    </source>
</evidence>
<dbReference type="InterPro" id="IPR004813">
    <property type="entry name" value="OPT"/>
</dbReference>
<comment type="subcellular location">
    <subcellularLocation>
        <location evidence="1">Membrane</location>
        <topology evidence="1">Multi-pass membrane protein</topology>
    </subcellularLocation>
</comment>
<dbReference type="VEuPathDB" id="FungiDB:BD410DRAFT_830603"/>
<comment type="similarity">
    <text evidence="2">Belongs to the oligopeptide OPT transporter family.</text>
</comment>
<feature type="transmembrane region" description="Helical" evidence="7">
    <location>
        <begin position="77"/>
        <end position="96"/>
    </location>
</feature>
<reference evidence="8 9" key="1">
    <citation type="submission" date="2018-06" db="EMBL/GenBank/DDBJ databases">
        <title>A transcriptomic atlas of mushroom development highlights an independent origin of complex multicellularity.</title>
        <authorList>
            <consortium name="DOE Joint Genome Institute"/>
            <person name="Krizsan K."/>
            <person name="Almasi E."/>
            <person name="Merenyi Z."/>
            <person name="Sahu N."/>
            <person name="Viragh M."/>
            <person name="Koszo T."/>
            <person name="Mondo S."/>
            <person name="Kiss B."/>
            <person name="Balint B."/>
            <person name="Kues U."/>
            <person name="Barry K."/>
            <person name="Hegedus J.C."/>
            <person name="Henrissat B."/>
            <person name="Johnson J."/>
            <person name="Lipzen A."/>
            <person name="Ohm R."/>
            <person name="Nagy I."/>
            <person name="Pangilinan J."/>
            <person name="Yan J."/>
            <person name="Xiong Y."/>
            <person name="Grigoriev I.V."/>
            <person name="Hibbett D.S."/>
            <person name="Nagy L.G."/>
        </authorList>
    </citation>
    <scope>NUCLEOTIDE SEQUENCE [LARGE SCALE GENOMIC DNA]</scope>
    <source>
        <strain evidence="8 9">SZMC22713</strain>
    </source>
</reference>
<organism evidence="8 9">
    <name type="scientific">Rickenella mellea</name>
    <dbReference type="NCBI Taxonomy" id="50990"/>
    <lineage>
        <taxon>Eukaryota</taxon>
        <taxon>Fungi</taxon>
        <taxon>Dikarya</taxon>
        <taxon>Basidiomycota</taxon>
        <taxon>Agaricomycotina</taxon>
        <taxon>Agaricomycetes</taxon>
        <taxon>Hymenochaetales</taxon>
        <taxon>Rickenellaceae</taxon>
        <taxon>Rickenella</taxon>
    </lineage>
</organism>
<gene>
    <name evidence="8" type="ORF">BD410DRAFT_830603</name>
</gene>
<keyword evidence="9" id="KW-1185">Reference proteome</keyword>
<evidence type="ECO:0000256" key="6">
    <source>
        <dbReference type="ARBA" id="ARBA00023136"/>
    </source>
</evidence>
<dbReference type="Pfam" id="PF03169">
    <property type="entry name" value="OPT"/>
    <property type="match status" value="1"/>
</dbReference>
<keyword evidence="6 7" id="KW-0472">Membrane</keyword>
<evidence type="ECO:0000256" key="4">
    <source>
        <dbReference type="ARBA" id="ARBA00022692"/>
    </source>
</evidence>
<keyword evidence="3" id="KW-0813">Transport</keyword>
<evidence type="ECO:0000313" key="9">
    <source>
        <dbReference type="Proteomes" id="UP000294933"/>
    </source>
</evidence>
<evidence type="ECO:0000256" key="7">
    <source>
        <dbReference type="SAM" id="Phobius"/>
    </source>
</evidence>
<dbReference type="GO" id="GO:0016020">
    <property type="term" value="C:membrane"/>
    <property type="evidence" value="ECO:0007669"/>
    <property type="project" value="UniProtKB-SubCell"/>
</dbReference>
<dbReference type="AlphaFoldDB" id="A0A4Y7PVF4"/>
<proteinExistence type="inferred from homology"/>
<evidence type="ECO:0000313" key="8">
    <source>
        <dbReference type="EMBL" id="TDL19028.1"/>
    </source>
</evidence>
<name>A0A4Y7PVF4_9AGAM</name>
<accession>A0A4Y7PVF4</accession>
<protein>
    <recommendedName>
        <fullName evidence="10">OPT superfamily oligopeptide transporter</fullName>
    </recommendedName>
</protein>
<evidence type="ECO:0000256" key="1">
    <source>
        <dbReference type="ARBA" id="ARBA00004141"/>
    </source>
</evidence>
<evidence type="ECO:0000256" key="5">
    <source>
        <dbReference type="ARBA" id="ARBA00022989"/>
    </source>
</evidence>
<keyword evidence="5 7" id="KW-1133">Transmembrane helix</keyword>
<evidence type="ECO:0008006" key="10">
    <source>
        <dbReference type="Google" id="ProtNLM"/>
    </source>
</evidence>
<evidence type="ECO:0000256" key="2">
    <source>
        <dbReference type="ARBA" id="ARBA00008807"/>
    </source>
</evidence>
<dbReference type="OrthoDB" id="9986677at2759"/>
<sequence length="120" mass="13241">MALTEVGLPALTGSAIAQHLHCHWRKDYTYSAWVSAGVTSPVLTTVIVGVLSQVWLRRCGPVWFIQYNYILRAQLDCGSQVMIFVLSFALFGASGISHRFPNWAGNPRKGNIDHCNGNHA</sequence>
<dbReference type="Proteomes" id="UP000294933">
    <property type="component" value="Unassembled WGS sequence"/>
</dbReference>
<dbReference type="EMBL" id="ML170201">
    <property type="protein sequence ID" value="TDL19028.1"/>
    <property type="molecule type" value="Genomic_DNA"/>
</dbReference>
<dbReference type="GO" id="GO:0035673">
    <property type="term" value="F:oligopeptide transmembrane transporter activity"/>
    <property type="evidence" value="ECO:0007669"/>
    <property type="project" value="InterPro"/>
</dbReference>
<keyword evidence="4 7" id="KW-0812">Transmembrane</keyword>
<feature type="transmembrane region" description="Helical" evidence="7">
    <location>
        <begin position="33"/>
        <end position="56"/>
    </location>
</feature>